<dbReference type="OrthoDB" id="7630283at2"/>
<evidence type="ECO:0000313" key="2">
    <source>
        <dbReference type="EMBL" id="SLN28478.1"/>
    </source>
</evidence>
<sequence>MSQNTASHDFAAQQAETFAVYADLQSKHGLPEMADVDYFFVPTSDEADWRPLADVLSRQDYVCQYIEDDDGEGPYLMATLPEQAVSASGIWIGEEVATQAALEHGFSPDGWGLEA</sequence>
<evidence type="ECO:0000313" key="3">
    <source>
        <dbReference type="Proteomes" id="UP000193077"/>
    </source>
</evidence>
<dbReference type="Proteomes" id="UP000193077">
    <property type="component" value="Unassembled WGS sequence"/>
</dbReference>
<gene>
    <name evidence="2" type="ORF">TRL7639_01109</name>
</gene>
<dbReference type="Pfam" id="PF06877">
    <property type="entry name" value="RraB"/>
    <property type="match status" value="1"/>
</dbReference>
<organism evidence="2 3">
    <name type="scientific">Falsiruegeria litorea R37</name>
    <dbReference type="NCBI Taxonomy" id="1200284"/>
    <lineage>
        <taxon>Bacteria</taxon>
        <taxon>Pseudomonadati</taxon>
        <taxon>Pseudomonadota</taxon>
        <taxon>Alphaproteobacteria</taxon>
        <taxon>Rhodobacterales</taxon>
        <taxon>Roseobacteraceae</taxon>
        <taxon>Falsiruegeria</taxon>
    </lineage>
</organism>
<dbReference type="SUPFAM" id="SSF89946">
    <property type="entry name" value="Hypothetical protein VC0424"/>
    <property type="match status" value="1"/>
</dbReference>
<name>A0A1Y5S2X5_9RHOB</name>
<dbReference type="InterPro" id="IPR036701">
    <property type="entry name" value="RraB-like_sf"/>
</dbReference>
<dbReference type="InterPro" id="IPR009671">
    <property type="entry name" value="RraB_dom"/>
</dbReference>
<dbReference type="EMBL" id="FWFO01000001">
    <property type="protein sequence ID" value="SLN28478.1"/>
    <property type="molecule type" value="Genomic_DNA"/>
</dbReference>
<dbReference type="AlphaFoldDB" id="A0A1Y5S2X5"/>
<proteinExistence type="predicted"/>
<reference evidence="2 3" key="1">
    <citation type="submission" date="2017-03" db="EMBL/GenBank/DDBJ databases">
        <authorList>
            <person name="Afonso C.L."/>
            <person name="Miller P.J."/>
            <person name="Scott M.A."/>
            <person name="Spackman E."/>
            <person name="Goraichik I."/>
            <person name="Dimitrov K.M."/>
            <person name="Suarez D.L."/>
            <person name="Swayne D.E."/>
        </authorList>
    </citation>
    <scope>NUCLEOTIDE SEQUENCE [LARGE SCALE GENOMIC DNA]</scope>
    <source>
        <strain evidence="2 3">CECT 7639</strain>
    </source>
</reference>
<dbReference type="RefSeq" id="WP_085794762.1">
    <property type="nucleotide sequence ID" value="NZ_FWFO01000001.1"/>
</dbReference>
<accession>A0A1Y5S2X5</accession>
<feature type="domain" description="Regulator of ribonuclease activity B" evidence="1">
    <location>
        <begin position="29"/>
        <end position="112"/>
    </location>
</feature>
<protein>
    <recommendedName>
        <fullName evidence="1">Regulator of ribonuclease activity B domain-containing protein</fullName>
    </recommendedName>
</protein>
<evidence type="ECO:0000259" key="1">
    <source>
        <dbReference type="Pfam" id="PF06877"/>
    </source>
</evidence>
<keyword evidence="3" id="KW-1185">Reference proteome</keyword>